<name>A0A9P4K8N1_9PLEO</name>
<dbReference type="Proteomes" id="UP000800093">
    <property type="component" value="Unassembled WGS sequence"/>
</dbReference>
<dbReference type="AlphaFoldDB" id="A0A9P4K8N1"/>
<feature type="region of interest" description="Disordered" evidence="1">
    <location>
        <begin position="231"/>
        <end position="254"/>
    </location>
</feature>
<accession>A0A9P4K8N1</accession>
<gene>
    <name evidence="2" type="ORF">CC78DRAFT_581155</name>
</gene>
<dbReference type="EMBL" id="ML986622">
    <property type="protein sequence ID" value="KAF2263766.1"/>
    <property type="molecule type" value="Genomic_DNA"/>
</dbReference>
<feature type="compositionally biased region" description="Polar residues" evidence="1">
    <location>
        <begin position="233"/>
        <end position="252"/>
    </location>
</feature>
<evidence type="ECO:0000313" key="3">
    <source>
        <dbReference type="Proteomes" id="UP000800093"/>
    </source>
</evidence>
<sequence>MAGSEKSIAGQKSKRLPNVVELVASRTNCLRVLYKLPILVITGFTNSPSFLLREFLGRIGTQRDLGIEWIGEELECGNGEVEYNSAHKVLRFDPLVVEEVADFSRREAQFVVGRTVNDDAAHIDEDTQRITPLSRVLNIGLACWIHPTNHITLSTVSPVHRWEICLVTFHVLGDGSSTTSKYFTLRQNIDHFEALLSGRFMRLKWRKRAVTTLSRNGRRAIRVYFRELGGESGASSPATTPKQRRPQSSPEQPLSASLSLLFRSCFLARRRARLSSASPIHPPALLHFTSPFPPASPSSRSPPTAAILLHQSLV</sequence>
<keyword evidence="3" id="KW-1185">Reference proteome</keyword>
<evidence type="ECO:0000256" key="1">
    <source>
        <dbReference type="SAM" id="MobiDB-lite"/>
    </source>
</evidence>
<organism evidence="2 3">
    <name type="scientific">Lojkania enalia</name>
    <dbReference type="NCBI Taxonomy" id="147567"/>
    <lineage>
        <taxon>Eukaryota</taxon>
        <taxon>Fungi</taxon>
        <taxon>Dikarya</taxon>
        <taxon>Ascomycota</taxon>
        <taxon>Pezizomycotina</taxon>
        <taxon>Dothideomycetes</taxon>
        <taxon>Pleosporomycetidae</taxon>
        <taxon>Pleosporales</taxon>
        <taxon>Pleosporales incertae sedis</taxon>
        <taxon>Lojkania</taxon>
    </lineage>
</organism>
<reference evidence="3" key="1">
    <citation type="journal article" date="2020" name="Stud. Mycol.">
        <title>101 Dothideomycetes genomes: A test case for predicting lifestyles and emergence of pathogens.</title>
        <authorList>
            <person name="Haridas S."/>
            <person name="Albert R."/>
            <person name="Binder M."/>
            <person name="Bloem J."/>
            <person name="LaButti K."/>
            <person name="Salamov A."/>
            <person name="Andreopoulos B."/>
            <person name="Baker S."/>
            <person name="Barry K."/>
            <person name="Bills G."/>
            <person name="Bluhm B."/>
            <person name="Cannon C."/>
            <person name="Castanera R."/>
            <person name="Culley D."/>
            <person name="Daum C."/>
            <person name="Ezra D."/>
            <person name="Gonzalez J."/>
            <person name="Henrissat B."/>
            <person name="Kuo A."/>
            <person name="Liang C."/>
            <person name="Lipzen A."/>
            <person name="Lutzoni F."/>
            <person name="Magnuson J."/>
            <person name="Mondo S."/>
            <person name="Nolan M."/>
            <person name="Ohm R."/>
            <person name="Pangilinan J."/>
            <person name="Park H.-J."/>
            <person name="Ramirez L."/>
            <person name="Alfaro M."/>
            <person name="Sun H."/>
            <person name="Tritt A."/>
            <person name="Yoshinaga Y."/>
            <person name="Zwiers L.-H."/>
            <person name="Turgeon B."/>
            <person name="Goodwin S."/>
            <person name="Spatafora J."/>
            <person name="Crous P."/>
            <person name="Grigoriev I."/>
        </authorList>
    </citation>
    <scope>NUCLEOTIDE SEQUENCE [LARGE SCALE GENOMIC DNA]</scope>
    <source>
        <strain evidence="3">CBS 304.66</strain>
    </source>
</reference>
<protein>
    <submittedName>
        <fullName evidence="2">Uncharacterized protein</fullName>
    </submittedName>
</protein>
<comment type="caution">
    <text evidence="2">The sequence shown here is derived from an EMBL/GenBank/DDBJ whole genome shotgun (WGS) entry which is preliminary data.</text>
</comment>
<evidence type="ECO:0000313" key="2">
    <source>
        <dbReference type="EMBL" id="KAF2263766.1"/>
    </source>
</evidence>
<proteinExistence type="predicted"/>